<keyword evidence="1" id="KW-0472">Membrane</keyword>
<dbReference type="RefSeq" id="WP_357790206.1">
    <property type="nucleotide sequence ID" value="NZ_JBFAKC010000029.1"/>
</dbReference>
<dbReference type="Proteomes" id="UP001551695">
    <property type="component" value="Unassembled WGS sequence"/>
</dbReference>
<comment type="caution">
    <text evidence="2">The sequence shown here is derived from an EMBL/GenBank/DDBJ whole genome shotgun (WGS) entry which is preliminary data.</text>
</comment>
<accession>A0ABV3G579</accession>
<reference evidence="2 3" key="1">
    <citation type="submission" date="2024-06" db="EMBL/GenBank/DDBJ databases">
        <title>The Natural Products Discovery Center: Release of the First 8490 Sequenced Strains for Exploring Actinobacteria Biosynthetic Diversity.</title>
        <authorList>
            <person name="Kalkreuter E."/>
            <person name="Kautsar S.A."/>
            <person name="Yang D."/>
            <person name="Bader C.D."/>
            <person name="Teijaro C.N."/>
            <person name="Fluegel L."/>
            <person name="Davis C.M."/>
            <person name="Simpson J.R."/>
            <person name="Lauterbach L."/>
            <person name="Steele A.D."/>
            <person name="Gui C."/>
            <person name="Meng S."/>
            <person name="Li G."/>
            <person name="Viehrig K."/>
            <person name="Ye F."/>
            <person name="Su P."/>
            <person name="Kiefer A.F."/>
            <person name="Nichols A."/>
            <person name="Cepeda A.J."/>
            <person name="Yan W."/>
            <person name="Fan B."/>
            <person name="Jiang Y."/>
            <person name="Adhikari A."/>
            <person name="Zheng C.-J."/>
            <person name="Schuster L."/>
            <person name="Cowan T.M."/>
            <person name="Smanski M.J."/>
            <person name="Chevrette M.G."/>
            <person name="De Carvalho L.P.S."/>
            <person name="Shen B."/>
        </authorList>
    </citation>
    <scope>NUCLEOTIDE SEQUENCE [LARGE SCALE GENOMIC DNA]</scope>
    <source>
        <strain evidence="2 3">NPDC050403</strain>
    </source>
</reference>
<keyword evidence="1" id="KW-1133">Transmembrane helix</keyword>
<keyword evidence="3" id="KW-1185">Reference proteome</keyword>
<proteinExistence type="predicted"/>
<protein>
    <submittedName>
        <fullName evidence="2">Uncharacterized protein</fullName>
    </submittedName>
</protein>
<gene>
    <name evidence="2" type="ORF">AB0I48_35385</name>
</gene>
<evidence type="ECO:0000313" key="2">
    <source>
        <dbReference type="EMBL" id="MEV0712852.1"/>
    </source>
</evidence>
<feature type="transmembrane region" description="Helical" evidence="1">
    <location>
        <begin position="66"/>
        <end position="85"/>
    </location>
</feature>
<name>A0ABV3G579_9NOCA</name>
<keyword evidence="1" id="KW-0812">Transmembrane</keyword>
<dbReference type="EMBL" id="JBFAKC010000029">
    <property type="protein sequence ID" value="MEV0712852.1"/>
    <property type="molecule type" value="Genomic_DNA"/>
</dbReference>
<evidence type="ECO:0000256" key="1">
    <source>
        <dbReference type="SAM" id="Phobius"/>
    </source>
</evidence>
<sequence>MWLYALWGFIGAAVNCGVVFAEALRRVKGWPWARPKGPGGAPYTAAVATEILGGAATAAALSSADFLTPTVLTAFLVGAAAPAVLKRLGAYLLSILPGPGDSGGSDEVP</sequence>
<evidence type="ECO:0000313" key="3">
    <source>
        <dbReference type="Proteomes" id="UP001551695"/>
    </source>
</evidence>
<organism evidence="2 3">
    <name type="scientific">Nocardia aurea</name>
    <dbReference type="NCBI Taxonomy" id="2144174"/>
    <lineage>
        <taxon>Bacteria</taxon>
        <taxon>Bacillati</taxon>
        <taxon>Actinomycetota</taxon>
        <taxon>Actinomycetes</taxon>
        <taxon>Mycobacteriales</taxon>
        <taxon>Nocardiaceae</taxon>
        <taxon>Nocardia</taxon>
    </lineage>
</organism>